<proteinExistence type="predicted"/>
<sequence length="137" mass="14985">MFTQILEFLANHYILSGTFLLLLILLIVQSSRRSGKNLTSSQLTALVNRDQAVVLDIRAKKDFESGHIVDAINIPTDALKTRMGELQKYQDKLLVIVCASGVNAGSAAAELQKAGYQVARLAGGMTTWRNDNLPVVK</sequence>
<dbReference type="OrthoDB" id="9808735at2"/>
<gene>
    <name evidence="3" type="ORF">AKN88_05500</name>
</gene>
<dbReference type="PANTHER" id="PTHR43031">
    <property type="entry name" value="FAD-DEPENDENT OXIDOREDUCTASE"/>
    <property type="match status" value="1"/>
</dbReference>
<name>A0A0K1XH60_9GAMM</name>
<dbReference type="GeneID" id="93984217"/>
<reference evidence="3 4" key="1">
    <citation type="journal article" date="2015" name="Genome Announc.">
        <title>Genome Sequences of Oblitimonas alkaliphila gen. nov. sp. nov. (Proposed), a Novel Bacterium of the Pseudomonadaceae Family.</title>
        <authorList>
            <person name="Lauer A.C."/>
            <person name="Nicholson A.C."/>
            <person name="Humrighouse B.W."/>
            <person name="Emery B."/>
            <person name="Drobish A."/>
            <person name="Juieng P."/>
            <person name="Loparev V."/>
            <person name="McQuiston J.R."/>
        </authorList>
    </citation>
    <scope>NUCLEOTIDE SEQUENCE [LARGE SCALE GENOMIC DNA]</scope>
    <source>
        <strain evidence="3 4">E5571</strain>
    </source>
</reference>
<dbReference type="KEGG" id="pbb:AKN87_08035"/>
<evidence type="ECO:0000259" key="2">
    <source>
        <dbReference type="PROSITE" id="PS50206"/>
    </source>
</evidence>
<dbReference type="InterPro" id="IPR001763">
    <property type="entry name" value="Rhodanese-like_dom"/>
</dbReference>
<keyword evidence="1" id="KW-1133">Transmembrane helix</keyword>
<organism evidence="3 4">
    <name type="scientific">Thiopseudomonas alkaliphila</name>
    <dbReference type="NCBI Taxonomy" id="1697053"/>
    <lineage>
        <taxon>Bacteria</taxon>
        <taxon>Pseudomonadati</taxon>
        <taxon>Pseudomonadota</taxon>
        <taxon>Gammaproteobacteria</taxon>
        <taxon>Pseudomonadales</taxon>
        <taxon>Pseudomonadaceae</taxon>
        <taxon>Thiopseudomonas</taxon>
    </lineage>
</organism>
<dbReference type="AlphaFoldDB" id="A0A0K1XH60"/>
<keyword evidence="4" id="KW-1185">Reference proteome</keyword>
<evidence type="ECO:0000313" key="3">
    <source>
        <dbReference type="EMBL" id="AKX60574.1"/>
    </source>
</evidence>
<dbReference type="STRING" id="1697053.AKN87_08035"/>
<dbReference type="InterPro" id="IPR036873">
    <property type="entry name" value="Rhodanese-like_dom_sf"/>
</dbReference>
<dbReference type="Gene3D" id="3.40.250.10">
    <property type="entry name" value="Rhodanese-like domain"/>
    <property type="match status" value="1"/>
</dbReference>
<dbReference type="Pfam" id="PF00581">
    <property type="entry name" value="Rhodanese"/>
    <property type="match status" value="1"/>
</dbReference>
<feature type="domain" description="Rhodanese" evidence="2">
    <location>
        <begin position="48"/>
        <end position="137"/>
    </location>
</feature>
<dbReference type="GO" id="GO:0016740">
    <property type="term" value="F:transferase activity"/>
    <property type="evidence" value="ECO:0007669"/>
    <property type="project" value="UniProtKB-KW"/>
</dbReference>
<dbReference type="SMART" id="SM00450">
    <property type="entry name" value="RHOD"/>
    <property type="match status" value="1"/>
</dbReference>
<dbReference type="CDD" id="cd00158">
    <property type="entry name" value="RHOD"/>
    <property type="match status" value="1"/>
</dbReference>
<feature type="transmembrane region" description="Helical" evidence="1">
    <location>
        <begin position="12"/>
        <end position="28"/>
    </location>
</feature>
<dbReference type="SUPFAM" id="SSF52821">
    <property type="entry name" value="Rhodanese/Cell cycle control phosphatase"/>
    <property type="match status" value="1"/>
</dbReference>
<dbReference type="Proteomes" id="UP000063953">
    <property type="component" value="Chromosome"/>
</dbReference>
<dbReference type="EMBL" id="CP012365">
    <property type="protein sequence ID" value="AKX60574.1"/>
    <property type="molecule type" value="Genomic_DNA"/>
</dbReference>
<dbReference type="RefSeq" id="WP_053101922.1">
    <property type="nucleotide sequence ID" value="NZ_CP012358.1"/>
</dbReference>
<evidence type="ECO:0000313" key="4">
    <source>
        <dbReference type="Proteomes" id="UP000063953"/>
    </source>
</evidence>
<keyword evidence="1" id="KW-0472">Membrane</keyword>
<keyword evidence="3" id="KW-0808">Transferase</keyword>
<keyword evidence="1" id="KW-0812">Transmembrane</keyword>
<dbReference type="PROSITE" id="PS50206">
    <property type="entry name" value="RHODANESE_3"/>
    <property type="match status" value="1"/>
</dbReference>
<protein>
    <submittedName>
        <fullName evidence="3">Sulfurtransferase</fullName>
    </submittedName>
</protein>
<dbReference type="PANTHER" id="PTHR43031:SF18">
    <property type="entry name" value="RHODANESE-RELATED SULFURTRANSFERASES"/>
    <property type="match status" value="1"/>
</dbReference>
<accession>A0A0K1XH60</accession>
<evidence type="ECO:0000256" key="1">
    <source>
        <dbReference type="SAM" id="Phobius"/>
    </source>
</evidence>
<dbReference type="InterPro" id="IPR050229">
    <property type="entry name" value="GlpE_sulfurtransferase"/>
</dbReference>